<comment type="caution">
    <text evidence="3">The sequence shown here is derived from an EMBL/GenBank/DDBJ whole genome shotgun (WGS) entry which is preliminary data.</text>
</comment>
<protein>
    <submittedName>
        <fullName evidence="3">Uncharacterized protein</fullName>
    </submittedName>
</protein>
<dbReference type="EMBL" id="JAWZYT010004892">
    <property type="protein sequence ID" value="KAK4292245.1"/>
    <property type="molecule type" value="Genomic_DNA"/>
</dbReference>
<keyword evidence="2" id="KW-0812">Transmembrane</keyword>
<reference evidence="3" key="1">
    <citation type="submission" date="2023-11" db="EMBL/GenBank/DDBJ databases">
        <title>Genome assemblies of two species of porcelain crab, Petrolisthes cinctipes and Petrolisthes manimaculis (Anomura: Porcellanidae).</title>
        <authorList>
            <person name="Angst P."/>
        </authorList>
    </citation>
    <scope>NUCLEOTIDE SEQUENCE</scope>
    <source>
        <strain evidence="3">PB745_02</strain>
        <tissue evidence="3">Gill</tissue>
    </source>
</reference>
<evidence type="ECO:0000313" key="3">
    <source>
        <dbReference type="EMBL" id="KAK4292245.1"/>
    </source>
</evidence>
<feature type="transmembrane region" description="Helical" evidence="2">
    <location>
        <begin position="55"/>
        <end position="76"/>
    </location>
</feature>
<sequence length="95" mass="9993">MHDENYGGGGGGGGGGGVGGDVMNNINTNDGKEWVTIARSANGSANRRVPLPRPLLLLLLLGIIITLTVTCCLPYSTFQPTIIINNNSNSRYSLY</sequence>
<gene>
    <name evidence="3" type="ORF">Pmani_034976</name>
</gene>
<evidence type="ECO:0000256" key="2">
    <source>
        <dbReference type="SAM" id="Phobius"/>
    </source>
</evidence>
<dbReference type="AlphaFoldDB" id="A0AAE1NLJ1"/>
<organism evidence="3 4">
    <name type="scientific">Petrolisthes manimaculis</name>
    <dbReference type="NCBI Taxonomy" id="1843537"/>
    <lineage>
        <taxon>Eukaryota</taxon>
        <taxon>Metazoa</taxon>
        <taxon>Ecdysozoa</taxon>
        <taxon>Arthropoda</taxon>
        <taxon>Crustacea</taxon>
        <taxon>Multicrustacea</taxon>
        <taxon>Malacostraca</taxon>
        <taxon>Eumalacostraca</taxon>
        <taxon>Eucarida</taxon>
        <taxon>Decapoda</taxon>
        <taxon>Pleocyemata</taxon>
        <taxon>Anomura</taxon>
        <taxon>Galatheoidea</taxon>
        <taxon>Porcellanidae</taxon>
        <taxon>Petrolisthes</taxon>
    </lineage>
</organism>
<evidence type="ECO:0000256" key="1">
    <source>
        <dbReference type="SAM" id="MobiDB-lite"/>
    </source>
</evidence>
<evidence type="ECO:0000313" key="4">
    <source>
        <dbReference type="Proteomes" id="UP001292094"/>
    </source>
</evidence>
<feature type="region of interest" description="Disordered" evidence="1">
    <location>
        <begin position="1"/>
        <end position="22"/>
    </location>
</feature>
<proteinExistence type="predicted"/>
<dbReference type="Proteomes" id="UP001292094">
    <property type="component" value="Unassembled WGS sequence"/>
</dbReference>
<name>A0AAE1NLJ1_9EUCA</name>
<keyword evidence="2" id="KW-1133">Transmembrane helix</keyword>
<accession>A0AAE1NLJ1</accession>
<feature type="compositionally biased region" description="Gly residues" evidence="1">
    <location>
        <begin position="1"/>
        <end position="20"/>
    </location>
</feature>
<keyword evidence="2" id="KW-0472">Membrane</keyword>
<keyword evidence="4" id="KW-1185">Reference proteome</keyword>